<dbReference type="AlphaFoldDB" id="A0A1T4K2K1"/>
<reference evidence="1 2" key="1">
    <citation type="submission" date="2017-02" db="EMBL/GenBank/DDBJ databases">
        <authorList>
            <person name="Peterson S.W."/>
        </authorList>
    </citation>
    <scope>NUCLEOTIDE SEQUENCE [LARGE SCALE GENOMIC DNA]</scope>
    <source>
        <strain evidence="1 2">ATCC BAA-908</strain>
    </source>
</reference>
<dbReference type="EMBL" id="FUWG01000006">
    <property type="protein sequence ID" value="SJZ36497.1"/>
    <property type="molecule type" value="Genomic_DNA"/>
</dbReference>
<dbReference type="RefSeq" id="WP_078932855.1">
    <property type="nucleotide sequence ID" value="NZ_FUWG01000006.1"/>
</dbReference>
<evidence type="ECO:0000313" key="1">
    <source>
        <dbReference type="EMBL" id="SJZ36497.1"/>
    </source>
</evidence>
<dbReference type="InterPro" id="IPR054263">
    <property type="entry name" value="DUF6994"/>
</dbReference>
<evidence type="ECO:0000313" key="2">
    <source>
        <dbReference type="Proteomes" id="UP000190423"/>
    </source>
</evidence>
<dbReference type="GeneID" id="78316255"/>
<gene>
    <name evidence="1" type="ORF">SAMN02745149_00955</name>
</gene>
<sequence length="304" mass="36437">MKEDYEEKIMKEVVSIMEKYHKEQMRDNAKRLINDFINEELPNKDINELIKFSFWNIKNQEKYGNGKPYPDGDCTKIVYAIDFLLYCDIGITENFRIPSYPWKSEQYCNFKGETINTFNTLFAKKLGKQNKIRSLFSLEEWKKIKDDSQIDNPFAEDFFHVYQRLGNFMLLPSKTIGFRKSINSYKGTNEIILDYSDIFFNQLKQCLDGKTSEKLKTLNNLIKANNFYFTKDKTIADFFEDFYLQDYNTYELEEEHYYHWYPNLFNNCDIQQSYVNFSLEYITNAKKLIEARSVLLVNHLQKLL</sequence>
<dbReference type="OrthoDB" id="1114334at2"/>
<protein>
    <submittedName>
        <fullName evidence="1">Uncharacterized protein</fullName>
    </submittedName>
</protein>
<name>A0A1T4K2K1_TREPO</name>
<keyword evidence="2" id="KW-1185">Reference proteome</keyword>
<dbReference type="STRING" id="261392.SAMN02745149_00955"/>
<accession>A0A1T4K2K1</accession>
<dbReference type="Proteomes" id="UP000190423">
    <property type="component" value="Unassembled WGS sequence"/>
</dbReference>
<organism evidence="1 2">
    <name type="scientific">Treponema porcinum</name>
    <dbReference type="NCBI Taxonomy" id="261392"/>
    <lineage>
        <taxon>Bacteria</taxon>
        <taxon>Pseudomonadati</taxon>
        <taxon>Spirochaetota</taxon>
        <taxon>Spirochaetia</taxon>
        <taxon>Spirochaetales</taxon>
        <taxon>Treponemataceae</taxon>
        <taxon>Treponema</taxon>
    </lineage>
</organism>
<proteinExistence type="predicted"/>
<dbReference type="Pfam" id="PF22507">
    <property type="entry name" value="DUF6994"/>
    <property type="match status" value="1"/>
</dbReference>